<dbReference type="AlphaFoldDB" id="W9H7M2"/>
<keyword evidence="3" id="KW-0804">Transcription</keyword>
<keyword evidence="1" id="KW-0805">Transcription regulation</keyword>
<dbReference type="EMBL" id="AVFL01000006">
    <property type="protein sequence ID" value="EWY40761.1"/>
    <property type="molecule type" value="Genomic_DNA"/>
</dbReference>
<comment type="caution">
    <text evidence="5">The sequence shown here is derived from an EMBL/GenBank/DDBJ whole genome shotgun (WGS) entry which is preliminary data.</text>
</comment>
<dbReference type="Gene3D" id="1.20.120.530">
    <property type="entry name" value="GntR ligand-binding domain-like"/>
    <property type="match status" value="1"/>
</dbReference>
<dbReference type="Proteomes" id="UP000019486">
    <property type="component" value="Unassembled WGS sequence"/>
</dbReference>
<dbReference type="SMART" id="SM00345">
    <property type="entry name" value="HTH_GNTR"/>
    <property type="match status" value="1"/>
</dbReference>
<reference evidence="5 6" key="1">
    <citation type="submission" date="2013-08" db="EMBL/GenBank/DDBJ databases">
        <title>The genome sequence of Skermanella stibiiresistens.</title>
        <authorList>
            <person name="Zhu W."/>
            <person name="Wang G."/>
        </authorList>
    </citation>
    <scope>NUCLEOTIDE SEQUENCE [LARGE SCALE GENOMIC DNA]</scope>
    <source>
        <strain evidence="5 6">SB22</strain>
    </source>
</reference>
<keyword evidence="6" id="KW-1185">Reference proteome</keyword>
<dbReference type="SUPFAM" id="SSF46785">
    <property type="entry name" value="Winged helix' DNA-binding domain"/>
    <property type="match status" value="1"/>
</dbReference>
<dbReference type="Gene3D" id="1.10.10.10">
    <property type="entry name" value="Winged helix-like DNA-binding domain superfamily/Winged helix DNA-binding domain"/>
    <property type="match status" value="1"/>
</dbReference>
<name>W9H7M2_9PROT</name>
<evidence type="ECO:0000313" key="6">
    <source>
        <dbReference type="Proteomes" id="UP000019486"/>
    </source>
</evidence>
<keyword evidence="2" id="KW-0238">DNA-binding</keyword>
<evidence type="ECO:0000256" key="2">
    <source>
        <dbReference type="ARBA" id="ARBA00023125"/>
    </source>
</evidence>
<evidence type="ECO:0000256" key="1">
    <source>
        <dbReference type="ARBA" id="ARBA00023015"/>
    </source>
</evidence>
<gene>
    <name evidence="5" type="ORF">N825_33065</name>
</gene>
<dbReference type="PATRIC" id="fig|1385369.3.peg.2057"/>
<feature type="domain" description="HTH gntR-type" evidence="4">
    <location>
        <begin position="8"/>
        <end position="75"/>
    </location>
</feature>
<dbReference type="InterPro" id="IPR000524">
    <property type="entry name" value="Tscrpt_reg_HTH_GntR"/>
</dbReference>
<dbReference type="GO" id="GO:0003700">
    <property type="term" value="F:DNA-binding transcription factor activity"/>
    <property type="evidence" value="ECO:0007669"/>
    <property type="project" value="InterPro"/>
</dbReference>
<dbReference type="GO" id="GO:0003677">
    <property type="term" value="F:DNA binding"/>
    <property type="evidence" value="ECO:0007669"/>
    <property type="project" value="UniProtKB-KW"/>
</dbReference>
<dbReference type="PROSITE" id="PS50949">
    <property type="entry name" value="HTH_GNTR"/>
    <property type="match status" value="1"/>
</dbReference>
<dbReference type="SMART" id="SM00895">
    <property type="entry name" value="FCD"/>
    <property type="match status" value="1"/>
</dbReference>
<proteinExistence type="predicted"/>
<dbReference type="CDD" id="cd07377">
    <property type="entry name" value="WHTH_GntR"/>
    <property type="match status" value="1"/>
</dbReference>
<dbReference type="RefSeq" id="WP_037450593.1">
    <property type="nucleotide sequence ID" value="NZ_AVFL01000006.1"/>
</dbReference>
<dbReference type="Pfam" id="PF00392">
    <property type="entry name" value="GntR"/>
    <property type="match status" value="1"/>
</dbReference>
<evidence type="ECO:0000259" key="4">
    <source>
        <dbReference type="PROSITE" id="PS50949"/>
    </source>
</evidence>
<dbReference type="InterPro" id="IPR036388">
    <property type="entry name" value="WH-like_DNA-bd_sf"/>
</dbReference>
<dbReference type="Pfam" id="PF07729">
    <property type="entry name" value="FCD"/>
    <property type="match status" value="1"/>
</dbReference>
<evidence type="ECO:0000256" key="3">
    <source>
        <dbReference type="ARBA" id="ARBA00023163"/>
    </source>
</evidence>
<dbReference type="PANTHER" id="PTHR43537">
    <property type="entry name" value="TRANSCRIPTIONAL REGULATOR, GNTR FAMILY"/>
    <property type="match status" value="1"/>
</dbReference>
<sequence length="237" mass="26523">MRIITPQSSLVEQVYEAILSEITEGKLPPNSRLIQDELAEVYGVSRQPVQQALLLLRNHGLVRDAPRRGLVVSPLDVDFIRDLYEVRAVLEGLSCRKAAELGSERARLEGPALIATGREAVETANVVKQIAADRAFHCFLYELSGNPLIGGTTNPYWHYLRRVMGEVLRDDEKIPGSIWDEHEAILDAIIAGEADKVEPMARLHISRAAKIFVSRLQAHQETAMADQRSRSLKRAER</sequence>
<accession>W9H7M2</accession>
<dbReference type="OrthoDB" id="8638122at2"/>
<organism evidence="5 6">
    <name type="scientific">Skermanella stibiiresistens SB22</name>
    <dbReference type="NCBI Taxonomy" id="1385369"/>
    <lineage>
        <taxon>Bacteria</taxon>
        <taxon>Pseudomonadati</taxon>
        <taxon>Pseudomonadota</taxon>
        <taxon>Alphaproteobacteria</taxon>
        <taxon>Rhodospirillales</taxon>
        <taxon>Azospirillaceae</taxon>
        <taxon>Skermanella</taxon>
    </lineage>
</organism>
<dbReference type="InterPro" id="IPR036390">
    <property type="entry name" value="WH_DNA-bd_sf"/>
</dbReference>
<dbReference type="STRING" id="1385369.N825_33065"/>
<evidence type="ECO:0000313" key="5">
    <source>
        <dbReference type="EMBL" id="EWY40761.1"/>
    </source>
</evidence>
<protein>
    <submittedName>
        <fullName evidence="5">GntR family transcriptional regulator</fullName>
    </submittedName>
</protein>
<dbReference type="InterPro" id="IPR008920">
    <property type="entry name" value="TF_FadR/GntR_C"/>
</dbReference>
<dbReference type="InterPro" id="IPR011711">
    <property type="entry name" value="GntR_C"/>
</dbReference>
<dbReference type="SUPFAM" id="SSF48008">
    <property type="entry name" value="GntR ligand-binding domain-like"/>
    <property type="match status" value="1"/>
</dbReference>
<dbReference type="PANTHER" id="PTHR43537:SF45">
    <property type="entry name" value="GNTR FAMILY REGULATORY PROTEIN"/>
    <property type="match status" value="1"/>
</dbReference>